<sequence length="211" mass="21987">MPDRIRIMLVSALAYLLAMPLAVLAADSGSSPAKATSNFIDTITGYRELSTCAENALSTIVRAQSSGCGDGGALTSYTCFCTDSSSIFSSIITSAISESCSSPIQSEQASSAISVFDAYCALGVPAGLATTTAGTIHGRGYRVTLTGSNSIHNSSIGNLDARLGYLGRRIDKQFPDRCNRGWGCSALRCYSPSADRVSSLAKAQEKPEGEV</sequence>
<keyword evidence="3" id="KW-1185">Reference proteome</keyword>
<name>A0A423WLV6_9PEZI</name>
<evidence type="ECO:0008006" key="4">
    <source>
        <dbReference type="Google" id="ProtNLM"/>
    </source>
</evidence>
<keyword evidence="1" id="KW-0732">Signal</keyword>
<accession>A0A423WLV6</accession>
<protein>
    <recommendedName>
        <fullName evidence="4">Extracellular membrane protein CFEM domain-containing protein</fullName>
    </recommendedName>
</protein>
<gene>
    <name evidence="2" type="ORF">VMCG_05093</name>
</gene>
<dbReference type="STRING" id="356882.A0A423WLV6"/>
<evidence type="ECO:0000256" key="1">
    <source>
        <dbReference type="SAM" id="SignalP"/>
    </source>
</evidence>
<reference evidence="2 3" key="1">
    <citation type="submission" date="2015-09" db="EMBL/GenBank/DDBJ databases">
        <title>Host preference determinants of Valsa canker pathogens revealed by comparative genomics.</title>
        <authorList>
            <person name="Yin Z."/>
            <person name="Huang L."/>
        </authorList>
    </citation>
    <scope>NUCLEOTIDE SEQUENCE [LARGE SCALE GENOMIC DNA]</scope>
    <source>
        <strain evidence="2 3">03-1</strain>
    </source>
</reference>
<dbReference type="AlphaFoldDB" id="A0A423WLV6"/>
<organism evidence="2 3">
    <name type="scientific">Cytospora schulzeri</name>
    <dbReference type="NCBI Taxonomy" id="448051"/>
    <lineage>
        <taxon>Eukaryota</taxon>
        <taxon>Fungi</taxon>
        <taxon>Dikarya</taxon>
        <taxon>Ascomycota</taxon>
        <taxon>Pezizomycotina</taxon>
        <taxon>Sordariomycetes</taxon>
        <taxon>Sordariomycetidae</taxon>
        <taxon>Diaporthales</taxon>
        <taxon>Cytosporaceae</taxon>
        <taxon>Cytospora</taxon>
    </lineage>
</organism>
<feature type="signal peptide" evidence="1">
    <location>
        <begin position="1"/>
        <end position="25"/>
    </location>
</feature>
<dbReference type="Proteomes" id="UP000283895">
    <property type="component" value="Unassembled WGS sequence"/>
</dbReference>
<dbReference type="OrthoDB" id="3794517at2759"/>
<evidence type="ECO:0000313" key="3">
    <source>
        <dbReference type="Proteomes" id="UP000283895"/>
    </source>
</evidence>
<feature type="chain" id="PRO_5019079487" description="Extracellular membrane protein CFEM domain-containing protein" evidence="1">
    <location>
        <begin position="26"/>
        <end position="211"/>
    </location>
</feature>
<proteinExistence type="predicted"/>
<evidence type="ECO:0000313" key="2">
    <source>
        <dbReference type="EMBL" id="ROW04440.1"/>
    </source>
</evidence>
<dbReference type="EMBL" id="LKEA01000014">
    <property type="protein sequence ID" value="ROW04440.1"/>
    <property type="molecule type" value="Genomic_DNA"/>
</dbReference>
<comment type="caution">
    <text evidence="2">The sequence shown here is derived from an EMBL/GenBank/DDBJ whole genome shotgun (WGS) entry which is preliminary data.</text>
</comment>